<name>A0A2H0UEY6_9BACT</name>
<evidence type="ECO:0000313" key="2">
    <source>
        <dbReference type="Proteomes" id="UP000229315"/>
    </source>
</evidence>
<evidence type="ECO:0008006" key="3">
    <source>
        <dbReference type="Google" id="ProtNLM"/>
    </source>
</evidence>
<evidence type="ECO:0000313" key="1">
    <source>
        <dbReference type="EMBL" id="PIR84951.1"/>
    </source>
</evidence>
<protein>
    <recommendedName>
        <fullName evidence="3">DUF5678 domain-containing protein</fullName>
    </recommendedName>
</protein>
<comment type="caution">
    <text evidence="1">The sequence shown here is derived from an EMBL/GenBank/DDBJ whole genome shotgun (WGS) entry which is preliminary data.</text>
</comment>
<dbReference type="EMBL" id="PFBH01000021">
    <property type="protein sequence ID" value="PIR84951.1"/>
    <property type="molecule type" value="Genomic_DNA"/>
</dbReference>
<sequence>MKVQKNYGFERLLTREHEGKWVALSSSQDQVLDFSASFTELKNRLGTTWVVYLKAPKKGLAYAF</sequence>
<dbReference type="Proteomes" id="UP000229315">
    <property type="component" value="Unassembled WGS sequence"/>
</dbReference>
<accession>A0A2H0UEY6</accession>
<proteinExistence type="predicted"/>
<dbReference type="AlphaFoldDB" id="A0A2H0UEY6"/>
<organism evidence="1 2">
    <name type="scientific">Candidatus Kaiserbacteria bacterium CG10_big_fil_rev_8_21_14_0_10_45_20</name>
    <dbReference type="NCBI Taxonomy" id="1974607"/>
    <lineage>
        <taxon>Bacteria</taxon>
        <taxon>Candidatus Kaiseribacteriota</taxon>
    </lineage>
</organism>
<gene>
    <name evidence="1" type="ORF">COU15_03295</name>
</gene>
<reference evidence="2" key="1">
    <citation type="submission" date="2017-09" db="EMBL/GenBank/DDBJ databases">
        <title>Depth-based differentiation of microbial function through sediment-hosted aquifers and enrichment of novel symbionts in the deep terrestrial subsurface.</title>
        <authorList>
            <person name="Probst A.J."/>
            <person name="Ladd B."/>
            <person name="Jarett J.K."/>
            <person name="Geller-Mcgrath D.E."/>
            <person name="Sieber C.M.K."/>
            <person name="Emerson J.B."/>
            <person name="Anantharaman K."/>
            <person name="Thomas B.C."/>
            <person name="Malmstrom R."/>
            <person name="Stieglmeier M."/>
            <person name="Klingl A."/>
            <person name="Woyke T."/>
            <person name="Ryan C.M."/>
            <person name="Banfield J.F."/>
        </authorList>
    </citation>
    <scope>NUCLEOTIDE SEQUENCE [LARGE SCALE GENOMIC DNA]</scope>
</reference>